<dbReference type="NCBIfam" id="TIGR00738">
    <property type="entry name" value="rrf2_super"/>
    <property type="match status" value="1"/>
</dbReference>
<dbReference type="GO" id="GO:0003700">
    <property type="term" value="F:DNA-binding transcription factor activity"/>
    <property type="evidence" value="ECO:0007669"/>
    <property type="project" value="TreeGrafter"/>
</dbReference>
<dbReference type="PANTHER" id="PTHR33221">
    <property type="entry name" value="WINGED HELIX-TURN-HELIX TRANSCRIPTIONAL REGULATOR, RRF2 FAMILY"/>
    <property type="match status" value="1"/>
</dbReference>
<protein>
    <submittedName>
        <fullName evidence="1">Rrf2 family transcriptional regulator</fullName>
    </submittedName>
</protein>
<dbReference type="InterPro" id="IPR036390">
    <property type="entry name" value="WH_DNA-bd_sf"/>
</dbReference>
<dbReference type="GO" id="GO:0005829">
    <property type="term" value="C:cytosol"/>
    <property type="evidence" value="ECO:0007669"/>
    <property type="project" value="TreeGrafter"/>
</dbReference>
<dbReference type="Pfam" id="PF02082">
    <property type="entry name" value="Rrf2"/>
    <property type="match status" value="1"/>
</dbReference>
<evidence type="ECO:0000313" key="2">
    <source>
        <dbReference type="Proteomes" id="UP000316008"/>
    </source>
</evidence>
<dbReference type="PROSITE" id="PS01332">
    <property type="entry name" value="HTH_RRF2_1"/>
    <property type="match status" value="1"/>
</dbReference>
<gene>
    <name evidence="1" type="ORF">FO442_12630</name>
</gene>
<comment type="caution">
    <text evidence="1">The sequence shown here is derived from an EMBL/GenBank/DDBJ whole genome shotgun (WGS) entry which is preliminary data.</text>
</comment>
<dbReference type="EMBL" id="VLPL01000006">
    <property type="protein sequence ID" value="TSJ41931.1"/>
    <property type="molecule type" value="Genomic_DNA"/>
</dbReference>
<dbReference type="SUPFAM" id="SSF46785">
    <property type="entry name" value="Winged helix' DNA-binding domain"/>
    <property type="match status" value="1"/>
</dbReference>
<dbReference type="InterPro" id="IPR030489">
    <property type="entry name" value="TR_Rrf2-type_CS"/>
</dbReference>
<reference evidence="1 2" key="1">
    <citation type="submission" date="2019-07" db="EMBL/GenBank/DDBJ databases">
        <authorList>
            <person name="Huq M.A."/>
        </authorList>
    </citation>
    <scope>NUCLEOTIDE SEQUENCE [LARGE SCALE GENOMIC DNA]</scope>
    <source>
        <strain evidence="1 2">MAH-3</strain>
    </source>
</reference>
<dbReference type="PANTHER" id="PTHR33221:SF15">
    <property type="entry name" value="HTH-TYPE TRANSCRIPTIONAL REGULATOR YWGB-RELATED"/>
    <property type="match status" value="1"/>
</dbReference>
<dbReference type="Proteomes" id="UP000316008">
    <property type="component" value="Unassembled WGS sequence"/>
</dbReference>
<dbReference type="PROSITE" id="PS51197">
    <property type="entry name" value="HTH_RRF2_2"/>
    <property type="match status" value="1"/>
</dbReference>
<dbReference type="RefSeq" id="WP_144333564.1">
    <property type="nucleotide sequence ID" value="NZ_VLPL01000006.1"/>
</dbReference>
<dbReference type="InterPro" id="IPR000944">
    <property type="entry name" value="Tscrpt_reg_Rrf2"/>
</dbReference>
<keyword evidence="2" id="KW-1185">Reference proteome</keyword>
<evidence type="ECO:0000313" key="1">
    <source>
        <dbReference type="EMBL" id="TSJ41931.1"/>
    </source>
</evidence>
<organism evidence="1 2">
    <name type="scientific">Fluviicola chungangensis</name>
    <dbReference type="NCBI Taxonomy" id="2597671"/>
    <lineage>
        <taxon>Bacteria</taxon>
        <taxon>Pseudomonadati</taxon>
        <taxon>Bacteroidota</taxon>
        <taxon>Flavobacteriia</taxon>
        <taxon>Flavobacteriales</taxon>
        <taxon>Crocinitomicaceae</taxon>
        <taxon>Fluviicola</taxon>
    </lineage>
</organism>
<dbReference type="OrthoDB" id="9808360at2"/>
<proteinExistence type="predicted"/>
<dbReference type="Gene3D" id="1.10.10.10">
    <property type="entry name" value="Winged helix-like DNA-binding domain superfamily/Winged helix DNA-binding domain"/>
    <property type="match status" value="1"/>
</dbReference>
<name>A0A556MPQ1_9FLAO</name>
<sequence>MFSKTCEYGIKATLHIAYQSQLNNRISLKDIAKAIDSPEAFTAKILQILSKNGILKSTKGPTGGFEIEKENREMIKLSDIVFAIDGNELYKGCGLGLKECNSLKPCPLHDKFMSIRDDLKQMLETTSIEELANGLNSGLSFLKR</sequence>
<accession>A0A556MPQ1</accession>
<dbReference type="InterPro" id="IPR036388">
    <property type="entry name" value="WH-like_DNA-bd_sf"/>
</dbReference>
<dbReference type="AlphaFoldDB" id="A0A556MPQ1"/>